<name>A0A4P6PWQ6_9ACTN</name>
<feature type="transmembrane region" description="Helical" evidence="5">
    <location>
        <begin position="401"/>
        <end position="426"/>
    </location>
</feature>
<evidence type="ECO:0000313" key="7">
    <source>
        <dbReference type="Proteomes" id="UP000292235"/>
    </source>
</evidence>
<feature type="region of interest" description="Disordered" evidence="4">
    <location>
        <begin position="78"/>
        <end position="102"/>
    </location>
</feature>
<evidence type="ECO:0000256" key="2">
    <source>
        <dbReference type="ARBA" id="ARBA00022989"/>
    </source>
</evidence>
<keyword evidence="2 5" id="KW-1133">Transmembrane helix</keyword>
<protein>
    <recommendedName>
        <fullName evidence="8">Conjugal transfer protein TrbL</fullName>
    </recommendedName>
</protein>
<sequence>MTNTATQTAALGHEDDSKGSGGSEGSEAEASENTKPSPSSRWLQSRTARRRHRGRFKRNLVMAVLMLAFLMTPLGGAQAAPVCEGEPAPQPEAAGSGADGLLVPPQAAETAAQSPDGLPPDSSLYGQYGTAGQQWHVIRESCVDKMGSAAIATLSNTAWNLSKTINQSTITVYQAATADGLLASFNTLVEDVIMQLREGIWRPLLPTVIILGAVWLGWYGLIRKRVTLTIESAIWMVLATALGIWILVNPGQILGYAGTIVNSGGQLVNSAVSRVAVPSGGTVCPATAPEMQKAEWESQSDFAVRKNAQMLWSGLVCRPWIAGEFGSGLAADTAAEQYAMPLLQAQAISRAEQQAIENGEVEATELVSEKQESYEEIANSIESTYPEVYPLFEGELQGNRLGVATLALFASLFAGGLILAASVALIVLKIGFLLLLLLSPIFLLIGVHPGYGRTVLLRWFEMLLGLLLKQIFVMLLVSLLVICYGLVMMTDLGWGLQMILLALFTVALFIYRKPFAHLFQSVNANTFTSRMVGDAVSSSALSRSANVLPPVAYMRAQKWGLKRSPQLAAAAGAVPGTGGAAGAAADAAESQRGVSPGEGAGSDGARAHGAADRARASAGYGRVRGNSGPPPLRLGDDDQQNGRDRAAQRGSTARSRPSSQAPRLSEAASAGLGGGGARSATDSSGGPGSIPPRPSGGYTGTGDTGWASVFGPGGGGERSQAPQRGPADQAPAAESSGRADPNTGTGIFRGRSATPPQGNVNRNSRWGGPRAKRERNAPPPRQQPRPAPSSESREGGSWVSGSRDNKNDAPISPFWTGAEAQRRRDTGRDVPFWLRDED</sequence>
<evidence type="ECO:0000313" key="6">
    <source>
        <dbReference type="EMBL" id="QBI52535.1"/>
    </source>
</evidence>
<evidence type="ECO:0000256" key="3">
    <source>
        <dbReference type="ARBA" id="ARBA00023136"/>
    </source>
</evidence>
<evidence type="ECO:0000256" key="1">
    <source>
        <dbReference type="ARBA" id="ARBA00022692"/>
    </source>
</evidence>
<keyword evidence="1 5" id="KW-0812">Transmembrane</keyword>
<feature type="transmembrane region" description="Helical" evidence="5">
    <location>
        <begin position="200"/>
        <end position="221"/>
    </location>
</feature>
<dbReference type="Pfam" id="PF04610">
    <property type="entry name" value="TrbL"/>
    <property type="match status" value="1"/>
</dbReference>
<feature type="region of interest" description="Disordered" evidence="4">
    <location>
        <begin position="1"/>
        <end position="50"/>
    </location>
</feature>
<dbReference type="EMBL" id="CP036455">
    <property type="protein sequence ID" value="QBI52535.1"/>
    <property type="molecule type" value="Genomic_DNA"/>
</dbReference>
<feature type="transmembrane region" description="Helical" evidence="5">
    <location>
        <begin position="228"/>
        <end position="247"/>
    </location>
</feature>
<feature type="compositionally biased region" description="Basic and acidic residues" evidence="4">
    <location>
        <begin position="634"/>
        <end position="647"/>
    </location>
</feature>
<feature type="compositionally biased region" description="Polar residues" evidence="4">
    <location>
        <begin position="649"/>
        <end position="662"/>
    </location>
</feature>
<feature type="transmembrane region" description="Helical" evidence="5">
    <location>
        <begin position="59"/>
        <end position="80"/>
    </location>
</feature>
<dbReference type="Proteomes" id="UP000292235">
    <property type="component" value="Chromosome"/>
</dbReference>
<gene>
    <name evidence="6" type="ORF">EKD16_03625</name>
</gene>
<dbReference type="InterPro" id="IPR007688">
    <property type="entry name" value="Conjugal_tfr_TrbL/VirB6"/>
</dbReference>
<feature type="transmembrane region" description="Helical" evidence="5">
    <location>
        <begin position="463"/>
        <end position="487"/>
    </location>
</feature>
<reference evidence="6 7" key="1">
    <citation type="submission" date="2019-02" db="EMBL/GenBank/DDBJ databases">
        <authorList>
            <person name="Khodamoradi S."/>
            <person name="Hahnke R.L."/>
            <person name="Kaempfer P."/>
            <person name="Schumann P."/>
            <person name="Rohde M."/>
            <person name="Steinert M."/>
            <person name="Luzhetskyy A."/>
            <person name="Wink J."/>
            <person name="Ruckert C."/>
        </authorList>
    </citation>
    <scope>NUCLEOTIDE SEQUENCE [LARGE SCALE GENOMIC DNA]</scope>
    <source>
        <strain evidence="6 7">M2</strain>
    </source>
</reference>
<dbReference type="KEGG" id="strr:EKD16_03625"/>
<feature type="region of interest" description="Disordered" evidence="4">
    <location>
        <begin position="580"/>
        <end position="838"/>
    </location>
</feature>
<dbReference type="GO" id="GO:0030255">
    <property type="term" value="P:protein secretion by the type IV secretion system"/>
    <property type="evidence" value="ECO:0007669"/>
    <property type="project" value="InterPro"/>
</dbReference>
<dbReference type="AlphaFoldDB" id="A0A4P6PWQ6"/>
<accession>A0A4P6PWQ6</accession>
<keyword evidence="7" id="KW-1185">Reference proteome</keyword>
<feature type="transmembrane region" description="Helical" evidence="5">
    <location>
        <begin position="493"/>
        <end position="511"/>
    </location>
</feature>
<feature type="compositionally biased region" description="Basic and acidic residues" evidence="4">
    <location>
        <begin position="605"/>
        <end position="615"/>
    </location>
</feature>
<keyword evidence="3 5" id="KW-0472">Membrane</keyword>
<proteinExistence type="predicted"/>
<evidence type="ECO:0008006" key="8">
    <source>
        <dbReference type="Google" id="ProtNLM"/>
    </source>
</evidence>
<evidence type="ECO:0000256" key="4">
    <source>
        <dbReference type="SAM" id="MobiDB-lite"/>
    </source>
</evidence>
<feature type="compositionally biased region" description="Pro residues" evidence="4">
    <location>
        <begin position="777"/>
        <end position="787"/>
    </location>
</feature>
<feature type="transmembrane region" description="Helical" evidence="5">
    <location>
        <begin position="432"/>
        <end position="451"/>
    </location>
</feature>
<organism evidence="6 7">
    <name type="scientific">Streptomonospora litoralis</name>
    <dbReference type="NCBI Taxonomy" id="2498135"/>
    <lineage>
        <taxon>Bacteria</taxon>
        <taxon>Bacillati</taxon>
        <taxon>Actinomycetota</taxon>
        <taxon>Actinomycetes</taxon>
        <taxon>Streptosporangiales</taxon>
        <taxon>Nocardiopsidaceae</taxon>
        <taxon>Streptomonospora</taxon>
    </lineage>
</organism>
<evidence type="ECO:0000256" key="5">
    <source>
        <dbReference type="SAM" id="Phobius"/>
    </source>
</evidence>
<feature type="compositionally biased region" description="Polar residues" evidence="4">
    <location>
        <begin position="33"/>
        <end position="46"/>
    </location>
</feature>
<feature type="compositionally biased region" description="Polar residues" evidence="4">
    <location>
        <begin position="754"/>
        <end position="764"/>
    </location>
</feature>